<dbReference type="PANTHER" id="PTHR46954">
    <property type="entry name" value="C2H2-TYPE DOMAIN-CONTAINING PROTEIN"/>
    <property type="match status" value="1"/>
</dbReference>
<evidence type="ECO:0000256" key="2">
    <source>
        <dbReference type="SAM" id="Coils"/>
    </source>
</evidence>
<feature type="compositionally biased region" description="Basic residues" evidence="3">
    <location>
        <begin position="710"/>
        <end position="722"/>
    </location>
</feature>
<accession>A0A8H3M071</accession>
<keyword evidence="2" id="KW-0175">Coiled coil</keyword>
<evidence type="ECO:0000256" key="1">
    <source>
        <dbReference type="PROSITE-ProRule" id="PRU00042"/>
    </source>
</evidence>
<organism evidence="5 6">
    <name type="scientific">Rhizophagus clarus</name>
    <dbReference type="NCBI Taxonomy" id="94130"/>
    <lineage>
        <taxon>Eukaryota</taxon>
        <taxon>Fungi</taxon>
        <taxon>Fungi incertae sedis</taxon>
        <taxon>Mucoromycota</taxon>
        <taxon>Glomeromycotina</taxon>
        <taxon>Glomeromycetes</taxon>
        <taxon>Glomerales</taxon>
        <taxon>Glomeraceae</taxon>
        <taxon>Rhizophagus</taxon>
    </lineage>
</organism>
<evidence type="ECO:0000313" key="6">
    <source>
        <dbReference type="Proteomes" id="UP000615446"/>
    </source>
</evidence>
<evidence type="ECO:0000256" key="3">
    <source>
        <dbReference type="SAM" id="MobiDB-lite"/>
    </source>
</evidence>
<dbReference type="OrthoDB" id="6371737at2759"/>
<dbReference type="GO" id="GO:0008270">
    <property type="term" value="F:zinc ion binding"/>
    <property type="evidence" value="ECO:0007669"/>
    <property type="project" value="UniProtKB-KW"/>
</dbReference>
<dbReference type="AlphaFoldDB" id="A0A8H3M071"/>
<comment type="caution">
    <text evidence="5">The sequence shown here is derived from an EMBL/GenBank/DDBJ whole genome shotgun (WGS) entry which is preliminary data.</text>
</comment>
<dbReference type="EMBL" id="BLAL01000241">
    <property type="protein sequence ID" value="GES95236.1"/>
    <property type="molecule type" value="Genomic_DNA"/>
</dbReference>
<keyword evidence="1" id="KW-0862">Zinc</keyword>
<sequence>MKQRYFKELKYSKNYLIQSPKNLYEQYVNAFAFSEMVKSHNKTPNKKVLHQQAQDSWREMKKEDKENIQNRESQSESQKESQKRPLIPLENPPELFDNIQPSSNATAQKKLLDIIQKSKVDLYEYNNLLRTASSHELRSQFVSSIKKLEETILIEENRLKKLRNNAAAQQRARKKKKENIEENIVEVYYTPGRPSFLIKNPDLLEKMHASVEFGAADYKRRKEIIKVRTIKHFCEKMDEDYGIYMAKSTLQNYMQPKHPGSKEAQRHHHPAQIRFAAVRRDEMNSHVDEHYCLVSVKGVKSFAMAFPHDILIISQDDKAKIIQTTNEPVSVPDHDFPKAAKYKLVLSVYLLINPSDTNDSLRSGKVRIFIRPEYFLSTSCETHMVDLMSITKEENFCEFTHNGDFVKPFWCLLTDGGPDENSQFLANITKYLLLFKKLDLDYLTVRTHAPGQSAYNPVERNMASLSGKLAGIELNAFTYGNHLGSVEGKITITDRNFGRNNFRHAGKRLCELWSWDNINGHPVITTYVEDHDQADFLDIEEGSWDWIDQHAQICRYSLDIRKCKDRNCCAQPRASEIHNLLSANNGFLPPVIQGHDGHFLNLIHTLKYFGEKLPGYDEHCPSITSDLYHSLTCRKCFRYFPSKAFLKQHTKTIHSGERVPVERVAINVVIEASKYLQQDYEYNAESTQDDENENSNDNTSQELQKEKTTKRGRGGPRNYKHN</sequence>
<feature type="region of interest" description="Disordered" evidence="3">
    <location>
        <begin position="683"/>
        <end position="722"/>
    </location>
</feature>
<feature type="compositionally biased region" description="Basic and acidic residues" evidence="3">
    <location>
        <begin position="59"/>
        <end position="83"/>
    </location>
</feature>
<keyword evidence="1" id="KW-0479">Metal-binding</keyword>
<dbReference type="InterPro" id="IPR013087">
    <property type="entry name" value="Znf_C2H2_type"/>
</dbReference>
<proteinExistence type="predicted"/>
<feature type="coiled-coil region" evidence="2">
    <location>
        <begin position="145"/>
        <end position="179"/>
    </location>
</feature>
<protein>
    <recommendedName>
        <fullName evidence="4">C2H2-type domain-containing protein</fullName>
    </recommendedName>
</protein>
<reference evidence="5" key="1">
    <citation type="submission" date="2019-10" db="EMBL/GenBank/DDBJ databases">
        <title>Conservation and host-specific expression of non-tandemly repeated heterogenous ribosome RNA gene in arbuscular mycorrhizal fungi.</title>
        <authorList>
            <person name="Maeda T."/>
            <person name="Kobayashi Y."/>
            <person name="Nakagawa T."/>
            <person name="Ezawa T."/>
            <person name="Yamaguchi K."/>
            <person name="Bino T."/>
            <person name="Nishimoto Y."/>
            <person name="Shigenobu S."/>
            <person name="Kawaguchi M."/>
        </authorList>
    </citation>
    <scope>NUCLEOTIDE SEQUENCE</scope>
    <source>
        <strain evidence="5">HR1</strain>
    </source>
</reference>
<dbReference type="PROSITE" id="PS00028">
    <property type="entry name" value="ZINC_FINGER_C2H2_1"/>
    <property type="match status" value="1"/>
</dbReference>
<name>A0A8H3M071_9GLOM</name>
<keyword evidence="1" id="KW-0863">Zinc-finger</keyword>
<dbReference type="PANTHER" id="PTHR46954:SF1">
    <property type="entry name" value="C2H2-TYPE DOMAIN-CONTAINING PROTEIN"/>
    <property type="match status" value="1"/>
</dbReference>
<feature type="region of interest" description="Disordered" evidence="3">
    <location>
        <begin position="59"/>
        <end position="101"/>
    </location>
</feature>
<evidence type="ECO:0000259" key="4">
    <source>
        <dbReference type="PROSITE" id="PS50157"/>
    </source>
</evidence>
<dbReference type="PROSITE" id="PS50157">
    <property type="entry name" value="ZINC_FINGER_C2H2_2"/>
    <property type="match status" value="1"/>
</dbReference>
<dbReference type="Proteomes" id="UP000615446">
    <property type="component" value="Unassembled WGS sequence"/>
</dbReference>
<gene>
    <name evidence="5" type="ORF">RCL2_002191500</name>
</gene>
<feature type="domain" description="C2H2-type" evidence="4">
    <location>
        <begin position="631"/>
        <end position="659"/>
    </location>
</feature>
<evidence type="ECO:0000313" key="5">
    <source>
        <dbReference type="EMBL" id="GES95236.1"/>
    </source>
</evidence>